<dbReference type="Pfam" id="PF01547">
    <property type="entry name" value="SBP_bac_1"/>
    <property type="match status" value="1"/>
</dbReference>
<evidence type="ECO:0000313" key="5">
    <source>
        <dbReference type="Proteomes" id="UP000244934"/>
    </source>
</evidence>
<evidence type="ECO:0000256" key="3">
    <source>
        <dbReference type="SAM" id="SignalP"/>
    </source>
</evidence>
<dbReference type="PANTHER" id="PTHR43649">
    <property type="entry name" value="ARABINOSE-BINDING PROTEIN-RELATED"/>
    <property type="match status" value="1"/>
</dbReference>
<dbReference type="SUPFAM" id="SSF53850">
    <property type="entry name" value="Periplasmic binding protein-like II"/>
    <property type="match status" value="1"/>
</dbReference>
<dbReference type="AlphaFoldDB" id="A0A2R8CMI9"/>
<dbReference type="Gene3D" id="3.40.190.10">
    <property type="entry name" value="Periplasmic binding protein-like II"/>
    <property type="match status" value="2"/>
</dbReference>
<keyword evidence="5" id="KW-1185">Reference proteome</keyword>
<name>A0A2R8CMI9_9GAMM</name>
<protein>
    <submittedName>
        <fullName evidence="4">Putative ABC transporter-binding protein DR_1438</fullName>
    </submittedName>
</protein>
<evidence type="ECO:0000256" key="2">
    <source>
        <dbReference type="ARBA" id="ARBA00008520"/>
    </source>
</evidence>
<dbReference type="InterPro" id="IPR050490">
    <property type="entry name" value="Bact_solute-bd_prot1"/>
</dbReference>
<evidence type="ECO:0000313" key="4">
    <source>
        <dbReference type="EMBL" id="SPJ34052.1"/>
    </source>
</evidence>
<dbReference type="InterPro" id="IPR006059">
    <property type="entry name" value="SBP"/>
</dbReference>
<feature type="signal peptide" evidence="3">
    <location>
        <begin position="1"/>
        <end position="27"/>
    </location>
</feature>
<keyword evidence="3" id="KW-0732">Signal</keyword>
<reference evidence="5" key="1">
    <citation type="submission" date="2018-03" db="EMBL/GenBank/DDBJ databases">
        <authorList>
            <person name="Navarro De La Torre S."/>
        </authorList>
    </citation>
    <scope>NUCLEOTIDE SEQUENCE [LARGE SCALE GENOMIC DNA]</scope>
    <source>
        <strain evidence="5">EAod3</strain>
    </source>
</reference>
<feature type="chain" id="PRO_5015339314" evidence="3">
    <location>
        <begin position="28"/>
        <end position="443"/>
    </location>
</feature>
<evidence type="ECO:0000256" key="1">
    <source>
        <dbReference type="ARBA" id="ARBA00004418"/>
    </source>
</evidence>
<dbReference type="GO" id="GO:0042597">
    <property type="term" value="C:periplasmic space"/>
    <property type="evidence" value="ECO:0007669"/>
    <property type="project" value="UniProtKB-SubCell"/>
</dbReference>
<dbReference type="PANTHER" id="PTHR43649:SF12">
    <property type="entry name" value="DIACETYLCHITOBIOSE BINDING PROTEIN DASA"/>
    <property type="match status" value="1"/>
</dbReference>
<gene>
    <name evidence="4" type="ORF">KSP9073_02084</name>
</gene>
<proteinExistence type="inferred from homology"/>
<dbReference type="EMBL" id="ONZI01000003">
    <property type="protein sequence ID" value="SPJ34052.1"/>
    <property type="molecule type" value="Genomic_DNA"/>
</dbReference>
<comment type="similarity">
    <text evidence="2">Belongs to the bacterial solute-binding protein 1 family.</text>
</comment>
<organism evidence="4 5">
    <name type="scientific">Kushneria phyllosphaerae</name>
    <dbReference type="NCBI Taxonomy" id="2100822"/>
    <lineage>
        <taxon>Bacteria</taxon>
        <taxon>Pseudomonadati</taxon>
        <taxon>Pseudomonadota</taxon>
        <taxon>Gammaproteobacteria</taxon>
        <taxon>Oceanospirillales</taxon>
        <taxon>Halomonadaceae</taxon>
        <taxon>Kushneria</taxon>
    </lineage>
</organism>
<comment type="subcellular location">
    <subcellularLocation>
        <location evidence="1">Periplasm</location>
    </subcellularLocation>
</comment>
<sequence length="443" mass="48712">MTRVGITMKTSWIMLLAGIGSVGVAQAQTTITVATVNNPDMVTMQKMTRAFNEAHPDIKVNYVTLAENELRQKITTDISSGGGQYDVITVSNYETPIWAKNGWLKAMDHLPESYQVDDLIPSVRQGLSVDDKLYALPFYAESSMTYYRKDLFKKAGIEMPDHPTWSQMQDFAQKVHDPKNGVYGICLRGLPGWGENMALFSTMVNSFGGRWFNEQWEPQLTSQQWKNAANAYKTMLTQYGPPGSTSNGFTESETLFANGQCGMWVDSTVAAGYLSNPDNSKVADQVGFAQAPHETTEAGSSWLYAWALAVPESAKKPDAAQTFVDWATSADYIQSVADAHGWLSVPPGTRESTYESQGYQKVAPFAGLVEEAINSADPEHPTAEPVPYTGIQFISIPQFQAIGTRVGQIMAGILSGQSSVDEGLEQAQAFTERLMRRAEVTRK</sequence>
<dbReference type="Proteomes" id="UP000244934">
    <property type="component" value="Unassembled WGS sequence"/>
</dbReference>
<accession>A0A2R8CMI9</accession>
<dbReference type="CDD" id="cd13585">
    <property type="entry name" value="PBP2_TMBP_like"/>
    <property type="match status" value="1"/>
</dbReference>